<evidence type="ECO:0000313" key="5">
    <source>
        <dbReference type="Proteomes" id="UP000239650"/>
    </source>
</evidence>
<accession>A0A094Y0F6</accession>
<dbReference type="RefSeq" id="WP_011374048.1">
    <property type="nucleotide sequence ID" value="NZ_AP017931.1"/>
</dbReference>
<dbReference type="Proteomes" id="UP000234349">
    <property type="component" value="Unassembled WGS sequence"/>
</dbReference>
<dbReference type="Proteomes" id="UP001179858">
    <property type="component" value="Chromosome"/>
</dbReference>
<reference evidence="1 4" key="1">
    <citation type="submission" date="2016-09" db="EMBL/GenBank/DDBJ databases">
        <authorList>
            <person name="Inglin R.C."/>
        </authorList>
    </citation>
    <scope>NUCLEOTIDE SEQUENCE [LARGE SCALE GENOMIC DNA]</scope>
    <source>
        <strain evidence="1 4">RI-517</strain>
    </source>
</reference>
<dbReference type="AlphaFoldDB" id="A0A094Y0F6"/>
<dbReference type="GeneID" id="57133169"/>
<reference evidence="2 5" key="2">
    <citation type="submission" date="2018-02" db="EMBL/GenBank/DDBJ databases">
        <authorList>
            <person name="Rodrigo-Torres L."/>
            <person name="Arahal R. D."/>
            <person name="Lucena T."/>
        </authorList>
    </citation>
    <scope>NUCLEOTIDE SEQUENCE [LARGE SCALE GENOMIC DNA]</scope>
    <source>
        <strain evidence="2 5">CECT 9267</strain>
    </source>
</reference>
<protein>
    <submittedName>
        <fullName evidence="1">DUF2508 domain-containing protein</fullName>
    </submittedName>
    <submittedName>
        <fullName evidence="3">YaaL family protein</fullName>
    </submittedName>
</protein>
<evidence type="ECO:0000313" key="3">
    <source>
        <dbReference type="EMBL" id="WGI19521.1"/>
    </source>
</evidence>
<dbReference type="EMBL" id="CP122959">
    <property type="protein sequence ID" value="WGI19521.1"/>
    <property type="molecule type" value="Genomic_DNA"/>
</dbReference>
<dbReference type="EMBL" id="MKGH01000037">
    <property type="protein sequence ID" value="PKX77154.1"/>
    <property type="molecule type" value="Genomic_DNA"/>
</dbReference>
<gene>
    <name evidence="1" type="ORF">CUR37_07645</name>
    <name evidence="2" type="ORF">LAS9267_01548</name>
    <name evidence="3" type="ORF">QBD03_01920</name>
</gene>
<dbReference type="InterPro" id="IPR019644">
    <property type="entry name" value="DUF2508"/>
</dbReference>
<evidence type="ECO:0000313" key="4">
    <source>
        <dbReference type="Proteomes" id="UP000234349"/>
    </source>
</evidence>
<organism evidence="2 5">
    <name type="scientific">Latilactobacillus sakei</name>
    <name type="common">Lactobacillus sakei</name>
    <dbReference type="NCBI Taxonomy" id="1599"/>
    <lineage>
        <taxon>Bacteria</taxon>
        <taxon>Bacillati</taxon>
        <taxon>Bacillota</taxon>
        <taxon>Bacilli</taxon>
        <taxon>Lactobacillales</taxon>
        <taxon>Lactobacillaceae</taxon>
        <taxon>Latilactobacillus</taxon>
    </lineage>
</organism>
<evidence type="ECO:0000313" key="1">
    <source>
        <dbReference type="EMBL" id="PKX77154.1"/>
    </source>
</evidence>
<dbReference type="Pfam" id="PF10704">
    <property type="entry name" value="DUF2508"/>
    <property type="match status" value="1"/>
</dbReference>
<name>A0A094Y0F6_LATSK</name>
<evidence type="ECO:0000313" key="2">
    <source>
        <dbReference type="EMBL" id="SPE21855.1"/>
    </source>
</evidence>
<dbReference type="Proteomes" id="UP000239650">
    <property type="component" value="Unassembled WGS sequence"/>
</dbReference>
<reference evidence="3" key="3">
    <citation type="submission" date="2023-04" db="EMBL/GenBank/DDBJ databases">
        <title>Novel strain of Lactilactobacillus sakei and use thereof.</title>
        <authorList>
            <person name="Kim S.Y."/>
        </authorList>
    </citation>
    <scope>NUCLEOTIDE SEQUENCE</scope>
    <source>
        <strain evidence="3">HUP1</strain>
    </source>
</reference>
<proteinExistence type="predicted"/>
<dbReference type="EMBL" id="OKRC01000007">
    <property type="protein sequence ID" value="SPE21855.1"/>
    <property type="molecule type" value="Genomic_DNA"/>
</dbReference>
<sequence>MFGRRKPTLREAGDEALLDLIYQVKDKWRSAQKTQANVRGLDQTLEMESKIQQAKFEFLYRQARQRKVASDAVSREVASRNALR</sequence>